<organism evidence="1 2">
    <name type="scientific">Papaver atlanticum</name>
    <dbReference type="NCBI Taxonomy" id="357466"/>
    <lineage>
        <taxon>Eukaryota</taxon>
        <taxon>Viridiplantae</taxon>
        <taxon>Streptophyta</taxon>
        <taxon>Embryophyta</taxon>
        <taxon>Tracheophyta</taxon>
        <taxon>Spermatophyta</taxon>
        <taxon>Magnoliopsida</taxon>
        <taxon>Ranunculales</taxon>
        <taxon>Papaveraceae</taxon>
        <taxon>Papaveroideae</taxon>
        <taxon>Papaver</taxon>
    </lineage>
</organism>
<protein>
    <submittedName>
        <fullName evidence="1">Uncharacterized protein</fullName>
    </submittedName>
</protein>
<keyword evidence="2" id="KW-1185">Reference proteome</keyword>
<evidence type="ECO:0000313" key="2">
    <source>
        <dbReference type="Proteomes" id="UP001202328"/>
    </source>
</evidence>
<comment type="caution">
    <text evidence="1">The sequence shown here is derived from an EMBL/GenBank/DDBJ whole genome shotgun (WGS) entry which is preliminary data.</text>
</comment>
<dbReference type="Proteomes" id="UP001202328">
    <property type="component" value="Unassembled WGS sequence"/>
</dbReference>
<proteinExistence type="predicted"/>
<reference evidence="1" key="1">
    <citation type="submission" date="2022-04" db="EMBL/GenBank/DDBJ databases">
        <title>A functionally conserved STORR gene fusion in Papaver species that diverged 16.8 million years ago.</title>
        <authorList>
            <person name="Catania T."/>
        </authorList>
    </citation>
    <scope>NUCLEOTIDE SEQUENCE</scope>
    <source>
        <strain evidence="1">S-188037</strain>
    </source>
</reference>
<sequence>FCWRRIYWESSQHPAQEDDILSLLCEEKDPKDLMIEADINDENLEKIMQCTVVEQKSNINMKGVTCLKVLAGKSYGPLQLGACLVSMDNNENNIEENHKKHEEQNKVEKACRNKNDLLQLLATLKNIFIREIHGFGASLLGEVLVYINEKGREDLVQCSVSTLMDVHRTLGYSDRMLSEWWIMLLRKNGCIKNEIEEDRLTYDIYTAP</sequence>
<feature type="non-terminal residue" evidence="1">
    <location>
        <position position="1"/>
    </location>
</feature>
<dbReference type="EMBL" id="JAJJMB010016912">
    <property type="protein sequence ID" value="KAI3843691.1"/>
    <property type="molecule type" value="Genomic_DNA"/>
</dbReference>
<gene>
    <name evidence="1" type="ORF">MKW98_013627</name>
</gene>
<name>A0AAD4RYF1_9MAGN</name>
<dbReference type="AlphaFoldDB" id="A0AAD4RYF1"/>
<evidence type="ECO:0000313" key="1">
    <source>
        <dbReference type="EMBL" id="KAI3843691.1"/>
    </source>
</evidence>
<accession>A0AAD4RYF1</accession>